<name>A0A1I4L3I7_9BACI</name>
<dbReference type="InterPro" id="IPR052362">
    <property type="entry name" value="HTH-GbsR_regulator"/>
</dbReference>
<dbReference type="Gene3D" id="1.10.10.10">
    <property type="entry name" value="Winged helix-like DNA-binding domain superfamily/Winged helix DNA-binding domain"/>
    <property type="match status" value="1"/>
</dbReference>
<evidence type="ECO:0000256" key="3">
    <source>
        <dbReference type="ARBA" id="ARBA00023163"/>
    </source>
</evidence>
<feature type="coiled-coil region" evidence="5">
    <location>
        <begin position="117"/>
        <end position="144"/>
    </location>
</feature>
<evidence type="ECO:0000256" key="1">
    <source>
        <dbReference type="ARBA" id="ARBA00023015"/>
    </source>
</evidence>
<evidence type="ECO:0000313" key="6">
    <source>
        <dbReference type="EMBL" id="SFL85481.1"/>
    </source>
</evidence>
<keyword evidence="5" id="KW-0175">Coiled coil</keyword>
<gene>
    <name evidence="6" type="ORF">SAMN04488054_106139</name>
</gene>
<reference evidence="6 7" key="1">
    <citation type="submission" date="2016-10" db="EMBL/GenBank/DDBJ databases">
        <authorList>
            <person name="de Groot N.N."/>
        </authorList>
    </citation>
    <scope>NUCLEOTIDE SEQUENCE [LARGE SCALE GENOMIC DNA]</scope>
    <source>
        <strain evidence="6 7">CGMCC 1.6134</strain>
    </source>
</reference>
<keyword evidence="1 4" id="KW-0805">Transcription regulation</keyword>
<keyword evidence="2 4" id="KW-0238">DNA-binding</keyword>
<dbReference type="PANTHER" id="PTHR38465:SF1">
    <property type="entry name" value="HTH-TYPE TRANSCRIPTIONAL REGULATOR MJ1563-RELATED"/>
    <property type="match status" value="1"/>
</dbReference>
<dbReference type="SUPFAM" id="SSF46785">
    <property type="entry name" value="Winged helix' DNA-binding domain"/>
    <property type="match status" value="1"/>
</dbReference>
<dbReference type="InterPro" id="IPR036388">
    <property type="entry name" value="WH-like_DNA-bd_sf"/>
</dbReference>
<dbReference type="OrthoDB" id="9800374at2"/>
<proteinExistence type="inferred from homology"/>
<dbReference type="PANTHER" id="PTHR38465">
    <property type="entry name" value="HTH-TYPE TRANSCRIPTIONAL REGULATOR MJ1563-RELATED"/>
    <property type="match status" value="1"/>
</dbReference>
<evidence type="ECO:0000256" key="2">
    <source>
        <dbReference type="ARBA" id="ARBA00023125"/>
    </source>
</evidence>
<keyword evidence="3 4" id="KW-0804">Transcription</keyword>
<dbReference type="PIRSF" id="PIRSF006707">
    <property type="entry name" value="MJ1563"/>
    <property type="match status" value="1"/>
</dbReference>
<dbReference type="STRING" id="266892.SAMN04488054_106139"/>
<organism evidence="6 7">
    <name type="scientific">Salibacterium qingdaonense</name>
    <dbReference type="NCBI Taxonomy" id="266892"/>
    <lineage>
        <taxon>Bacteria</taxon>
        <taxon>Bacillati</taxon>
        <taxon>Bacillota</taxon>
        <taxon>Bacilli</taxon>
        <taxon>Bacillales</taxon>
        <taxon>Bacillaceae</taxon>
    </lineage>
</organism>
<evidence type="ECO:0000313" key="7">
    <source>
        <dbReference type="Proteomes" id="UP000199668"/>
    </source>
</evidence>
<dbReference type="GO" id="GO:0003677">
    <property type="term" value="F:DNA binding"/>
    <property type="evidence" value="ECO:0007669"/>
    <property type="project" value="UniProtKB-UniRule"/>
</dbReference>
<accession>A0A1I4L3I7</accession>
<keyword evidence="7" id="KW-1185">Reference proteome</keyword>
<dbReference type="InterPro" id="IPR026282">
    <property type="entry name" value="MJ1563"/>
</dbReference>
<sequence length="183" mass="21559">MAEYEDELCTGWDELHGIRHRFISVMAQNMGLYNITETNGRLYGSVFFSEQPMTLDDMSEALEMSKTSMSTGVRQLTEASMLTRVWEKGVRKDLYTAEVDWYQSFTCIFVNRWREAADNNHKAAIDARDQLDQLQQKARESRLQEQIGYDLEKLDYAIHYYRWLDEVITLFENGEIFEIVPKK</sequence>
<protein>
    <recommendedName>
        <fullName evidence="4">HTH-type transcriptional regulator</fullName>
    </recommendedName>
</protein>
<dbReference type="AlphaFoldDB" id="A0A1I4L3I7"/>
<dbReference type="RefSeq" id="WP_090926405.1">
    <property type="nucleotide sequence ID" value="NZ_FOTY01000006.1"/>
</dbReference>
<evidence type="ECO:0000256" key="5">
    <source>
        <dbReference type="SAM" id="Coils"/>
    </source>
</evidence>
<evidence type="ECO:0000256" key="4">
    <source>
        <dbReference type="PIRNR" id="PIRNR006707"/>
    </source>
</evidence>
<dbReference type="Proteomes" id="UP000199668">
    <property type="component" value="Unassembled WGS sequence"/>
</dbReference>
<comment type="similarity">
    <text evidence="4">Belongs to the GbsR family.</text>
</comment>
<dbReference type="EMBL" id="FOTY01000006">
    <property type="protein sequence ID" value="SFL85481.1"/>
    <property type="molecule type" value="Genomic_DNA"/>
</dbReference>
<dbReference type="InterPro" id="IPR036390">
    <property type="entry name" value="WH_DNA-bd_sf"/>
</dbReference>